<feature type="binding site" evidence="6">
    <location>
        <position position="222"/>
    </location>
    <ligand>
        <name>Zn(2+)</name>
        <dbReference type="ChEBI" id="CHEBI:29105"/>
    </ligand>
</feature>
<dbReference type="Proteomes" id="UP000027222">
    <property type="component" value="Unassembled WGS sequence"/>
</dbReference>
<dbReference type="InterPro" id="IPR050134">
    <property type="entry name" value="NAD-dep_sirtuin_deacylases"/>
</dbReference>
<evidence type="ECO:0000256" key="5">
    <source>
        <dbReference type="ARBA" id="ARBA00023128"/>
    </source>
</evidence>
<keyword evidence="4" id="KW-0520">NAD</keyword>
<name>A0A067T782_GALM3</name>
<feature type="active site" description="Proton acceptor" evidence="6">
    <location>
        <position position="214"/>
    </location>
</feature>
<keyword evidence="5" id="KW-0496">Mitochondrion</keyword>
<dbReference type="GO" id="GO:0017136">
    <property type="term" value="F:histone deacetylase activity, NAD-dependent"/>
    <property type="evidence" value="ECO:0007669"/>
    <property type="project" value="TreeGrafter"/>
</dbReference>
<keyword evidence="6" id="KW-0862">Zinc</keyword>
<dbReference type="SUPFAM" id="SSF52467">
    <property type="entry name" value="DHS-like NAD/FAD-binding domain"/>
    <property type="match status" value="1"/>
</dbReference>
<dbReference type="InterPro" id="IPR026590">
    <property type="entry name" value="Ssirtuin_cat_dom"/>
</dbReference>
<evidence type="ECO:0000256" key="6">
    <source>
        <dbReference type="PROSITE-ProRule" id="PRU00236"/>
    </source>
</evidence>
<feature type="region of interest" description="Disordered" evidence="7">
    <location>
        <begin position="420"/>
        <end position="526"/>
    </location>
</feature>
<feature type="compositionally biased region" description="Basic residues" evidence="7">
    <location>
        <begin position="161"/>
        <end position="173"/>
    </location>
</feature>
<accession>A0A067T782</accession>
<reference evidence="10" key="1">
    <citation type="journal article" date="2014" name="Proc. Natl. Acad. Sci. U.S.A.">
        <title>Extensive sampling of basidiomycete genomes demonstrates inadequacy of the white-rot/brown-rot paradigm for wood decay fungi.</title>
        <authorList>
            <person name="Riley R."/>
            <person name="Salamov A.A."/>
            <person name="Brown D.W."/>
            <person name="Nagy L.G."/>
            <person name="Floudas D."/>
            <person name="Held B.W."/>
            <person name="Levasseur A."/>
            <person name="Lombard V."/>
            <person name="Morin E."/>
            <person name="Otillar R."/>
            <person name="Lindquist E.A."/>
            <person name="Sun H."/>
            <person name="LaButti K.M."/>
            <person name="Schmutz J."/>
            <person name="Jabbour D."/>
            <person name="Luo H."/>
            <person name="Baker S.E."/>
            <person name="Pisabarro A.G."/>
            <person name="Walton J.D."/>
            <person name="Blanchette R.A."/>
            <person name="Henrissat B."/>
            <person name="Martin F."/>
            <person name="Cullen D."/>
            <person name="Hibbett D.S."/>
            <person name="Grigoriev I.V."/>
        </authorList>
    </citation>
    <scope>NUCLEOTIDE SEQUENCE [LARGE SCALE GENOMIC DNA]</scope>
    <source>
        <strain evidence="10">CBS 339.88</strain>
    </source>
</reference>
<feature type="domain" description="Deacetylase sirtuin-type" evidence="8">
    <location>
        <begin position="23"/>
        <end position="412"/>
    </location>
</feature>
<feature type="region of interest" description="Disordered" evidence="7">
    <location>
        <begin position="332"/>
        <end position="374"/>
    </location>
</feature>
<feature type="compositionally biased region" description="Basic residues" evidence="7">
    <location>
        <begin position="620"/>
        <end position="629"/>
    </location>
</feature>
<sequence>MTLYLPLHPQSPSPPQPSFLVPPANAATQLSRVVHAIMKAKRIVVICGAGISVQAGIPDFRSSDGLFQTIKRDNPREAMSSGKELFDVSVFNSEQKTSLFCQMIAQLSDLSQAAEPTSFHHVLRALDDRGRLLRVYTQNIDAIEQKSGLSFGVPEFEGKRSKSKARPSPKGKAKAVDVEDVPVTEVIPAPAEPVASTSRLPSPPVETPRCIPLHGTLQSMHCQICNHSFPLPPYLPSLTSGQPPSCPECTALEATRQLVGKRPRGIGKLRPSVVLYNEAHKDGEGVGEVVQRDLMGTSKGRGRGGADLLLVVGTSLRVPGTKRMVREFAKAVKARGASSTSGGGKDDAAGGGLATPAPSPRRSPTEDEELAPPPKAIYLNLDFPVPTREWEGVFDAWIQGDAQEFAEVLRAEIVKEARAKEVAVERKRRRDEEAAVAEREHEMPDWARLQMDKEKSGKRKQEHSPGSGKRRRKAASTPTANPALPLSPPYTPPSPLVRRSHSPDSDDEDADTDPQEALERSKQLLRIPPSRTRPFYLVPEVYITTTPKSVWPQYLRPHELEMARRRSVTPPHPRFMDVDSDGGADMDVDVDVVGDEDVQEDVQRHRIYDARSLPLPPFNKHTKAGRKAARAAQEERKRTHQARSNGSSIHEYQHQRRPSQSQTCSLSQSRPRKTPPLPTHVYHNSHDHSHHHSHHNHSHHHLSSNTVRTIQLGIRDSA</sequence>
<feature type="binding site" evidence="6">
    <location>
        <position position="246"/>
    </location>
    <ligand>
        <name>Zn(2+)</name>
        <dbReference type="ChEBI" id="CHEBI:29105"/>
    </ligand>
</feature>
<feature type="compositionally biased region" description="Basic and acidic residues" evidence="7">
    <location>
        <begin position="420"/>
        <end position="455"/>
    </location>
</feature>
<dbReference type="GO" id="GO:0031508">
    <property type="term" value="P:pericentric heterochromatin formation"/>
    <property type="evidence" value="ECO:0007669"/>
    <property type="project" value="TreeGrafter"/>
</dbReference>
<feature type="compositionally biased region" description="Polar residues" evidence="7">
    <location>
        <begin position="658"/>
        <end position="669"/>
    </location>
</feature>
<dbReference type="GO" id="GO:0005634">
    <property type="term" value="C:nucleus"/>
    <property type="evidence" value="ECO:0007669"/>
    <property type="project" value="TreeGrafter"/>
</dbReference>
<keyword evidence="3" id="KW-0808">Transferase</keyword>
<comment type="subcellular location">
    <subcellularLocation>
        <location evidence="1">Mitochondrion</location>
    </subcellularLocation>
</comment>
<feature type="region of interest" description="Disordered" evidence="7">
    <location>
        <begin position="611"/>
        <end position="718"/>
    </location>
</feature>
<dbReference type="GO" id="GO:0005739">
    <property type="term" value="C:mitochondrion"/>
    <property type="evidence" value="ECO:0007669"/>
    <property type="project" value="UniProtKB-SubCell"/>
</dbReference>
<evidence type="ECO:0000259" key="8">
    <source>
        <dbReference type="PROSITE" id="PS50305"/>
    </source>
</evidence>
<feature type="region of interest" description="Disordered" evidence="7">
    <location>
        <begin position="154"/>
        <end position="177"/>
    </location>
</feature>
<keyword evidence="10" id="KW-1185">Reference proteome</keyword>
<dbReference type="PANTHER" id="PTHR11085">
    <property type="entry name" value="NAD-DEPENDENT PROTEIN DEACYLASE SIRTUIN-5, MITOCHONDRIAL-RELATED"/>
    <property type="match status" value="1"/>
</dbReference>
<comment type="similarity">
    <text evidence="2">Belongs to the sirtuin family. Class I subfamily.</text>
</comment>
<feature type="compositionally biased region" description="Basic residues" evidence="7">
    <location>
        <begin position="688"/>
        <end position="702"/>
    </location>
</feature>
<dbReference type="InterPro" id="IPR029035">
    <property type="entry name" value="DHS-like_NAD/FAD-binding_dom"/>
</dbReference>
<dbReference type="InterPro" id="IPR026591">
    <property type="entry name" value="Sirtuin_cat_small_dom_sf"/>
</dbReference>
<dbReference type="GO" id="GO:0031934">
    <property type="term" value="C:mating-type region heterochromatin"/>
    <property type="evidence" value="ECO:0007669"/>
    <property type="project" value="TreeGrafter"/>
</dbReference>
<dbReference type="Gene3D" id="3.30.1600.10">
    <property type="entry name" value="SIR2/SIRT2 'Small Domain"/>
    <property type="match status" value="1"/>
</dbReference>
<dbReference type="Gene3D" id="3.40.50.1220">
    <property type="entry name" value="TPP-binding domain"/>
    <property type="match status" value="2"/>
</dbReference>
<keyword evidence="6" id="KW-0479">Metal-binding</keyword>
<dbReference type="PROSITE" id="PS50305">
    <property type="entry name" value="SIRTUIN"/>
    <property type="match status" value="1"/>
</dbReference>
<dbReference type="PANTHER" id="PTHR11085:SF15">
    <property type="entry name" value="NAD-DEPENDENT HISTONE DEACETYLASE HST4"/>
    <property type="match status" value="1"/>
</dbReference>
<dbReference type="GO" id="GO:0070403">
    <property type="term" value="F:NAD+ binding"/>
    <property type="evidence" value="ECO:0007669"/>
    <property type="project" value="InterPro"/>
</dbReference>
<evidence type="ECO:0000256" key="2">
    <source>
        <dbReference type="ARBA" id="ARBA00006924"/>
    </source>
</evidence>
<feature type="binding site" evidence="6">
    <location>
        <position position="249"/>
    </location>
    <ligand>
        <name>Zn(2+)</name>
        <dbReference type="ChEBI" id="CHEBI:29105"/>
    </ligand>
</feature>
<evidence type="ECO:0000256" key="7">
    <source>
        <dbReference type="SAM" id="MobiDB-lite"/>
    </source>
</evidence>
<gene>
    <name evidence="9" type="ORF">GALMADRAFT_244772</name>
</gene>
<dbReference type="GO" id="GO:1990414">
    <property type="term" value="P:replication-born double-strand break repair via sister chromatid exchange"/>
    <property type="evidence" value="ECO:0007669"/>
    <property type="project" value="TreeGrafter"/>
</dbReference>
<evidence type="ECO:0000256" key="1">
    <source>
        <dbReference type="ARBA" id="ARBA00004173"/>
    </source>
</evidence>
<organism evidence="9 10">
    <name type="scientific">Galerina marginata (strain CBS 339.88)</name>
    <dbReference type="NCBI Taxonomy" id="685588"/>
    <lineage>
        <taxon>Eukaryota</taxon>
        <taxon>Fungi</taxon>
        <taxon>Dikarya</taxon>
        <taxon>Basidiomycota</taxon>
        <taxon>Agaricomycotina</taxon>
        <taxon>Agaricomycetes</taxon>
        <taxon>Agaricomycetidae</taxon>
        <taxon>Agaricales</taxon>
        <taxon>Agaricineae</taxon>
        <taxon>Strophariaceae</taxon>
        <taxon>Galerina</taxon>
    </lineage>
</organism>
<dbReference type="GO" id="GO:0046872">
    <property type="term" value="F:metal ion binding"/>
    <property type="evidence" value="ECO:0007669"/>
    <property type="project" value="UniProtKB-KW"/>
</dbReference>
<evidence type="ECO:0000313" key="10">
    <source>
        <dbReference type="Proteomes" id="UP000027222"/>
    </source>
</evidence>
<dbReference type="EMBL" id="KL142374">
    <property type="protein sequence ID" value="KDR79035.1"/>
    <property type="molecule type" value="Genomic_DNA"/>
</dbReference>
<dbReference type="OrthoDB" id="2919105at2759"/>
<evidence type="ECO:0000256" key="4">
    <source>
        <dbReference type="ARBA" id="ARBA00023027"/>
    </source>
</evidence>
<dbReference type="STRING" id="685588.A0A067T782"/>
<proteinExistence type="inferred from homology"/>
<feature type="compositionally biased region" description="Acidic residues" evidence="7">
    <location>
        <begin position="505"/>
        <end position="516"/>
    </location>
</feature>
<dbReference type="HOGENOM" id="CLU_021544_3_1_1"/>
<protein>
    <recommendedName>
        <fullName evidence="8">Deacetylase sirtuin-type domain-containing protein</fullName>
    </recommendedName>
</protein>
<dbReference type="AlphaFoldDB" id="A0A067T782"/>
<dbReference type="InterPro" id="IPR003000">
    <property type="entry name" value="Sirtuin"/>
</dbReference>
<feature type="compositionally biased region" description="Pro residues" evidence="7">
    <location>
        <begin position="485"/>
        <end position="495"/>
    </location>
</feature>
<evidence type="ECO:0000313" key="9">
    <source>
        <dbReference type="EMBL" id="KDR79035.1"/>
    </source>
</evidence>
<evidence type="ECO:0000256" key="3">
    <source>
        <dbReference type="ARBA" id="ARBA00022679"/>
    </source>
</evidence>
<dbReference type="GO" id="GO:0000122">
    <property type="term" value="P:negative regulation of transcription by RNA polymerase II"/>
    <property type="evidence" value="ECO:0007669"/>
    <property type="project" value="TreeGrafter"/>
</dbReference>
<feature type="binding site" evidence="6">
    <location>
        <position position="225"/>
    </location>
    <ligand>
        <name>Zn(2+)</name>
        <dbReference type="ChEBI" id="CHEBI:29105"/>
    </ligand>
</feature>
<dbReference type="Pfam" id="PF02146">
    <property type="entry name" value="SIR2"/>
    <property type="match status" value="2"/>
</dbReference>
<dbReference type="GO" id="GO:0006282">
    <property type="term" value="P:regulation of DNA repair"/>
    <property type="evidence" value="ECO:0007669"/>
    <property type="project" value="TreeGrafter"/>
</dbReference>